<evidence type="ECO:0000313" key="1">
    <source>
        <dbReference type="EMBL" id="HAT6342860.1"/>
    </source>
</evidence>
<organism evidence="1 2">
    <name type="scientific">Aeromonas hydrophila</name>
    <dbReference type="NCBI Taxonomy" id="644"/>
    <lineage>
        <taxon>Bacteria</taxon>
        <taxon>Pseudomonadati</taxon>
        <taxon>Pseudomonadota</taxon>
        <taxon>Gammaproteobacteria</taxon>
        <taxon>Aeromonadales</taxon>
        <taxon>Aeromonadaceae</taxon>
        <taxon>Aeromonas</taxon>
    </lineage>
</organism>
<proteinExistence type="predicted"/>
<accession>A0AAD3YI98</accession>
<dbReference type="EMBL" id="DACTUL010000003">
    <property type="protein sequence ID" value="HAT6342860.1"/>
    <property type="molecule type" value="Genomic_DNA"/>
</dbReference>
<protein>
    <submittedName>
        <fullName evidence="1">Uncharacterized protein</fullName>
    </submittedName>
</protein>
<dbReference type="Proteomes" id="UP000859505">
    <property type="component" value="Unassembled WGS sequence"/>
</dbReference>
<sequence>MATNVKYRSMTFGFYISGQEDQQIKINTAEYFEKARDHYANVLLAQAEPWIESVDDGREFKLTPISKDNVTGVYRGIISKKRIDTLPYIGRRNDHSERKIDIKDDEDMWERSYFMYYPTEDILVFQENLLGPKASDLEYVLFKRCAELKKGFTFESIWRSNALKNLLNGKSTFKKVELSIALPRNFDVKSFEIDDKWTEQMLDLMNNTGMSKLNLVFFGRATQRRGQLSYIKESVGESIKKMIEGFGAAKNTPKLRKAKLTTSGNNKEEVNLLDEKIRAKIRLACNNGYEDESDVFNKMDIAKRQNEAELKAYRANAA</sequence>
<dbReference type="AlphaFoldDB" id="A0AAD3YI98"/>
<gene>
    <name evidence="1" type="ORF">JAJ28_000536</name>
</gene>
<evidence type="ECO:0000313" key="2">
    <source>
        <dbReference type="Proteomes" id="UP000859505"/>
    </source>
</evidence>
<name>A0AAD3YI98_AERHY</name>
<comment type="caution">
    <text evidence="1">The sequence shown here is derived from an EMBL/GenBank/DDBJ whole genome shotgun (WGS) entry which is preliminary data.</text>
</comment>
<reference evidence="1" key="1">
    <citation type="journal article" date="2018" name="Genome Biol.">
        <title>SKESA: strategic k-mer extension for scrupulous assemblies.</title>
        <authorList>
            <person name="Souvorov A."/>
            <person name="Agarwala R."/>
            <person name="Lipman D.J."/>
        </authorList>
    </citation>
    <scope>NUCLEOTIDE SEQUENCE</scope>
    <source>
        <strain evidence="1">OLC2673_Aeromonas</strain>
    </source>
</reference>
<reference evidence="1" key="2">
    <citation type="submission" date="2020-01" db="EMBL/GenBank/DDBJ databases">
        <authorList>
            <consortium name="NCBI Pathogen Detection Project"/>
        </authorList>
    </citation>
    <scope>NUCLEOTIDE SEQUENCE</scope>
    <source>
        <strain evidence="1">OLC2673_Aeromonas</strain>
    </source>
</reference>